<proteinExistence type="predicted"/>
<organism evidence="1">
    <name type="scientific">uncultured Aureispira sp</name>
    <dbReference type="NCBI Taxonomy" id="1331704"/>
    <lineage>
        <taxon>Bacteria</taxon>
        <taxon>Pseudomonadati</taxon>
        <taxon>Bacteroidota</taxon>
        <taxon>Saprospiria</taxon>
        <taxon>Saprospirales</taxon>
        <taxon>Saprospiraceae</taxon>
        <taxon>Aureispira</taxon>
        <taxon>environmental samples</taxon>
    </lineage>
</organism>
<reference evidence="1" key="1">
    <citation type="submission" date="2020-01" db="EMBL/GenBank/DDBJ databases">
        <authorList>
            <person name="Meier V. D."/>
            <person name="Meier V D."/>
        </authorList>
    </citation>
    <scope>NUCLEOTIDE SEQUENCE</scope>
    <source>
        <strain evidence="1">HLG_WM_MAG_10</strain>
    </source>
</reference>
<protein>
    <submittedName>
        <fullName evidence="1">Uncharacterized protein</fullName>
    </submittedName>
</protein>
<sequence>MKHLLEISKIVTKKKVKKIEIFDDHSLKQKNSKFNEFYELLTNGALADDKEAAAKLYGSSPSDDKYRQLKSRFKKRILNTLFFLDINQSTNSNYNRAYYNCHKEWALVKILLSNKANTTAAQLAKSILGTALKFEFSDIIVNTARVLRTHAMQEEDLKLYETYNKRCEKYQRILKAEIESDELYERTLLNRNRSLAKVPQKIALIQSYCDRLLELAQTYPSPIVLYNQFMVFATFHEIQEDYNRICLVCTAAEQYIIEHPHLYREDKLAKIALKKLLALVHLQDFENGQIQAEEYLKIFEKNSAWLQFYEYYLLLAIHCKEYSAAHRIFDRVCEDKRFKKISSAAQDKWNTFETYLCLLLWVETEDGLEKPRRYKQFKVKRFLEEPVIFQKKQRIFTVISVIAQVLFLLQEERSGEAFERIERLKDYSASLLKQEEHYRITQFIRLLQQLAKAHFDYKNIGAHQKYLTRLIESPIKYRDASNELEIIPYQHLWEMILNSLDDENE</sequence>
<accession>A0A6S6SHT8</accession>
<evidence type="ECO:0000313" key="1">
    <source>
        <dbReference type="EMBL" id="CAA6804554.1"/>
    </source>
</evidence>
<dbReference type="AlphaFoldDB" id="A0A6S6SHT8"/>
<gene>
    <name evidence="1" type="ORF">HELGO_WM33567</name>
</gene>
<name>A0A6S6SHT8_9BACT</name>
<dbReference type="EMBL" id="CACVAQ010000100">
    <property type="protein sequence ID" value="CAA6804554.1"/>
    <property type="molecule type" value="Genomic_DNA"/>
</dbReference>